<proteinExistence type="predicted"/>
<evidence type="ECO:0000313" key="2">
    <source>
        <dbReference type="EMBL" id="ULN51532.1"/>
    </source>
</evidence>
<organism evidence="2 3">
    <name type="scientific">Mycolicibacillus parakoreensis</name>
    <dbReference type="NCBI Taxonomy" id="1069221"/>
    <lineage>
        <taxon>Bacteria</taxon>
        <taxon>Bacillati</taxon>
        <taxon>Actinomycetota</taxon>
        <taxon>Actinomycetes</taxon>
        <taxon>Mycobacteriales</taxon>
        <taxon>Mycobacteriaceae</taxon>
        <taxon>Mycolicibacillus</taxon>
    </lineage>
</organism>
<feature type="compositionally biased region" description="Basic residues" evidence="1">
    <location>
        <begin position="1"/>
        <end position="11"/>
    </location>
</feature>
<dbReference type="EMBL" id="CP092365">
    <property type="protein sequence ID" value="ULN51532.1"/>
    <property type="molecule type" value="Genomic_DNA"/>
</dbReference>
<gene>
    <name evidence="2" type="ORF">MIU77_11500</name>
</gene>
<keyword evidence="3" id="KW-1185">Reference proteome</keyword>
<evidence type="ECO:0000313" key="3">
    <source>
        <dbReference type="Proteomes" id="UP001055200"/>
    </source>
</evidence>
<accession>A0ABY3TUZ0</accession>
<sequence>MSKRRRRIRRNRNPEGIKMPFAQPDQPAQPDPARVDLRGAEILDARDVSLTAYKLDDARLGLALHITTTDRNLLVPLDVKVARQLGRTALDASFADGAERQKMMNRLTQEDTK</sequence>
<dbReference type="Proteomes" id="UP001055200">
    <property type="component" value="Chromosome"/>
</dbReference>
<name>A0ABY3TUZ0_9MYCO</name>
<reference evidence="2" key="1">
    <citation type="submission" date="2022-08" db="EMBL/GenBank/DDBJ databases">
        <title>Complete genome sequence of 14 non-tuberculosis mycobacteria type-strains.</title>
        <authorList>
            <person name="Igarashi Y."/>
            <person name="Osugi A."/>
            <person name="Mitarai S."/>
        </authorList>
    </citation>
    <scope>NUCLEOTIDE SEQUENCE</scope>
    <source>
        <strain evidence="2">DSM 45575</strain>
    </source>
</reference>
<feature type="region of interest" description="Disordered" evidence="1">
    <location>
        <begin position="1"/>
        <end position="32"/>
    </location>
</feature>
<dbReference type="RefSeq" id="WP_240169815.1">
    <property type="nucleotide sequence ID" value="NZ_CP092365.1"/>
</dbReference>
<protein>
    <submittedName>
        <fullName evidence="2">Uncharacterized protein</fullName>
    </submittedName>
</protein>
<evidence type="ECO:0000256" key="1">
    <source>
        <dbReference type="SAM" id="MobiDB-lite"/>
    </source>
</evidence>
<feature type="compositionally biased region" description="Low complexity" evidence="1">
    <location>
        <begin position="22"/>
        <end position="32"/>
    </location>
</feature>